<evidence type="ECO:0000313" key="8">
    <source>
        <dbReference type="EMBL" id="AGF78042.1"/>
    </source>
</evidence>
<comment type="pathway">
    <text evidence="1 7">Metabolic intermediate biosynthesis; chorismate biosynthesis; chorismate from D-erythrose 4-phosphate and phosphoenolpyruvate: step 7/7.</text>
</comment>
<dbReference type="InterPro" id="IPR020541">
    <property type="entry name" value="Chorismate_synthase_CS"/>
</dbReference>
<feature type="binding site" evidence="7">
    <location>
        <position position="51"/>
    </location>
    <ligand>
        <name>NADP(+)</name>
        <dbReference type="ChEBI" id="CHEBI:58349"/>
    </ligand>
</feature>
<dbReference type="eggNOG" id="COG0082">
    <property type="taxonomic scope" value="Bacteria"/>
</dbReference>
<dbReference type="GO" id="GO:0010181">
    <property type="term" value="F:FMN binding"/>
    <property type="evidence" value="ECO:0007669"/>
    <property type="project" value="TreeGrafter"/>
</dbReference>
<feature type="binding site" evidence="7">
    <location>
        <position position="294"/>
    </location>
    <ligand>
        <name>FMN</name>
        <dbReference type="ChEBI" id="CHEBI:58210"/>
    </ligand>
</feature>
<dbReference type="GO" id="GO:0004107">
    <property type="term" value="F:chorismate synthase activity"/>
    <property type="evidence" value="ECO:0007669"/>
    <property type="project" value="UniProtKB-UniRule"/>
</dbReference>
<dbReference type="PIRSF" id="PIRSF001456">
    <property type="entry name" value="Chorismate_synth"/>
    <property type="match status" value="1"/>
</dbReference>
<comment type="subunit">
    <text evidence="7">Homotetramer.</text>
</comment>
<comment type="function">
    <text evidence="7">Catalyzes the anti-1,4-elimination of the C-3 phosphate and the C-6 proR hydrogen from 5-enolpyruvylshikimate-3-phosphate (EPSP) to yield chorismate, which is the branch point compound that serves as the starting substrate for the three terminal pathways of aromatic amino acid biosynthesis. This reaction introduces a second double bond into the aromatic ring system.</text>
</comment>
<dbReference type="EMBL" id="CP003985">
    <property type="protein sequence ID" value="AGF78042.1"/>
    <property type="molecule type" value="Genomic_DNA"/>
</dbReference>
<dbReference type="HOGENOM" id="CLU_034547_0_0_7"/>
<dbReference type="PANTHER" id="PTHR21085:SF0">
    <property type="entry name" value="CHORISMATE SYNTHASE"/>
    <property type="match status" value="1"/>
</dbReference>
<evidence type="ECO:0000256" key="7">
    <source>
        <dbReference type="HAMAP-Rule" id="MF_00300"/>
    </source>
</evidence>
<dbReference type="GO" id="GO:0005829">
    <property type="term" value="C:cytosol"/>
    <property type="evidence" value="ECO:0007669"/>
    <property type="project" value="TreeGrafter"/>
</dbReference>
<evidence type="ECO:0000256" key="2">
    <source>
        <dbReference type="ARBA" id="ARBA00008014"/>
    </source>
</evidence>
<feature type="binding site" evidence="7">
    <location>
        <begin position="123"/>
        <end position="125"/>
    </location>
    <ligand>
        <name>FMN</name>
        <dbReference type="ChEBI" id="CHEBI:58210"/>
    </ligand>
</feature>
<dbReference type="GO" id="GO:0009423">
    <property type="term" value="P:chorismate biosynthetic process"/>
    <property type="evidence" value="ECO:0007669"/>
    <property type="project" value="UniProtKB-UniRule"/>
</dbReference>
<dbReference type="PANTHER" id="PTHR21085">
    <property type="entry name" value="CHORISMATE SYNTHASE"/>
    <property type="match status" value="1"/>
</dbReference>
<dbReference type="PROSITE" id="PS00789">
    <property type="entry name" value="CHORISMATE_SYNTHASE_3"/>
    <property type="match status" value="1"/>
</dbReference>
<dbReference type="HAMAP" id="MF_00300">
    <property type="entry name" value="Chorismate_synth"/>
    <property type="match status" value="1"/>
</dbReference>
<dbReference type="KEGG" id="dsf:UWK_01482"/>
<dbReference type="STRING" id="1167006.UWK_01482"/>
<evidence type="ECO:0000256" key="4">
    <source>
        <dbReference type="ARBA" id="ARBA00022605"/>
    </source>
</evidence>
<evidence type="ECO:0000313" key="9">
    <source>
        <dbReference type="Proteomes" id="UP000011721"/>
    </source>
</evidence>
<keyword evidence="6 7" id="KW-0456">Lyase</keyword>
<dbReference type="Pfam" id="PF01264">
    <property type="entry name" value="Chorismate_synt"/>
    <property type="match status" value="1"/>
</dbReference>
<dbReference type="Gene3D" id="3.60.150.10">
    <property type="entry name" value="Chorismate synthase AroC"/>
    <property type="match status" value="2"/>
</dbReference>
<accession>M1P8S1</accession>
<keyword evidence="4 7" id="KW-0028">Amino-acid biosynthesis</keyword>
<evidence type="ECO:0000256" key="5">
    <source>
        <dbReference type="ARBA" id="ARBA00023141"/>
    </source>
</evidence>
<feature type="binding site" evidence="7">
    <location>
        <position position="46"/>
    </location>
    <ligand>
        <name>NADP(+)</name>
        <dbReference type="ChEBI" id="CHEBI:58349"/>
    </ligand>
</feature>
<dbReference type="PROSITE" id="PS00787">
    <property type="entry name" value="CHORISMATE_SYNTHASE_1"/>
    <property type="match status" value="1"/>
</dbReference>
<keyword evidence="7" id="KW-0288">FMN</keyword>
<proteinExistence type="inferred from homology"/>
<comment type="catalytic activity">
    <reaction evidence="7">
        <text>5-O-(1-carboxyvinyl)-3-phosphoshikimate = chorismate + phosphate</text>
        <dbReference type="Rhea" id="RHEA:21020"/>
        <dbReference type="ChEBI" id="CHEBI:29748"/>
        <dbReference type="ChEBI" id="CHEBI:43474"/>
        <dbReference type="ChEBI" id="CHEBI:57701"/>
        <dbReference type="EC" id="4.2.3.5"/>
    </reaction>
</comment>
<comment type="cofactor">
    <cofactor evidence="7">
        <name>FMNH2</name>
        <dbReference type="ChEBI" id="CHEBI:57618"/>
    </cofactor>
    <text evidence="7">Reduced FMN (FMNH(2)).</text>
</comment>
<dbReference type="SUPFAM" id="SSF103263">
    <property type="entry name" value="Chorismate synthase, AroC"/>
    <property type="match status" value="1"/>
</dbReference>
<dbReference type="CDD" id="cd07304">
    <property type="entry name" value="Chorismate_synthase"/>
    <property type="match status" value="1"/>
</dbReference>
<dbReference type="PROSITE" id="PS00788">
    <property type="entry name" value="CHORISMATE_SYNTHASE_2"/>
    <property type="match status" value="1"/>
</dbReference>
<feature type="binding site" evidence="7">
    <location>
        <begin position="267"/>
        <end position="271"/>
    </location>
    <ligand>
        <name>FMN</name>
        <dbReference type="ChEBI" id="CHEBI:58210"/>
    </ligand>
</feature>
<comment type="similarity">
    <text evidence="2 7">Belongs to the chorismate synthase family.</text>
</comment>
<keyword evidence="9" id="KW-1185">Reference proteome</keyword>
<evidence type="ECO:0000256" key="6">
    <source>
        <dbReference type="ARBA" id="ARBA00023239"/>
    </source>
</evidence>
<comment type="caution">
    <text evidence="7">Lacks conserved residue(s) required for the propagation of feature annotation.</text>
</comment>
<dbReference type="InterPro" id="IPR000453">
    <property type="entry name" value="Chorismate_synth"/>
</dbReference>
<dbReference type="Proteomes" id="UP000011721">
    <property type="component" value="Chromosome"/>
</dbReference>
<protein>
    <recommendedName>
        <fullName evidence="3 7">Chorismate synthase</fullName>
        <shortName evidence="7">CS</shortName>
        <ecNumber evidence="3 7">4.2.3.5</ecNumber>
    </recommendedName>
    <alternativeName>
        <fullName evidence="7">5-enolpyruvylshikimate-3-phosphate phospholyase</fullName>
    </alternativeName>
</protein>
<organism evidence="8 9">
    <name type="scientific">Desulfocapsa sulfexigens (strain DSM 10523 / SB164P1)</name>
    <dbReference type="NCBI Taxonomy" id="1167006"/>
    <lineage>
        <taxon>Bacteria</taxon>
        <taxon>Pseudomonadati</taxon>
        <taxon>Thermodesulfobacteriota</taxon>
        <taxon>Desulfobulbia</taxon>
        <taxon>Desulfobulbales</taxon>
        <taxon>Desulfocapsaceae</taxon>
        <taxon>Desulfocapsa</taxon>
    </lineage>
</organism>
<keyword evidence="7" id="KW-0285">Flavoprotein</keyword>
<name>M1P8S1_DESSD</name>
<reference evidence="9" key="1">
    <citation type="journal article" date="2013" name="Stand. Genomic Sci.">
        <title>Complete genome sequence of Desulfocapsa sulfexigens, a marine deltaproteobacterium specialized in disproportionating inorganic sulfur compounds.</title>
        <authorList>
            <person name="Finster K.W."/>
            <person name="Kjeldsen K.U."/>
            <person name="Kube M."/>
            <person name="Reinhardt R."/>
            <person name="Mussmann M."/>
            <person name="Amann R."/>
            <person name="Schreiber L."/>
        </authorList>
    </citation>
    <scope>NUCLEOTIDE SEQUENCE [LARGE SCALE GENOMIC DNA]</scope>
    <source>
        <strain evidence="9">DSM 10523 / SB164P1</strain>
    </source>
</reference>
<dbReference type="EC" id="4.2.3.5" evidence="3 7"/>
<keyword evidence="7" id="KW-0274">FAD</keyword>
<feature type="binding site" evidence="7">
    <location>
        <position position="252"/>
    </location>
    <ligand>
        <name>FMN</name>
        <dbReference type="ChEBI" id="CHEBI:58210"/>
    </ligand>
</feature>
<dbReference type="AlphaFoldDB" id="M1P8S1"/>
<keyword evidence="5 7" id="KW-0057">Aromatic amino acid biosynthesis</keyword>
<dbReference type="InterPro" id="IPR035904">
    <property type="entry name" value="Chorismate_synth_AroC_sf"/>
</dbReference>
<keyword evidence="7" id="KW-0521">NADP</keyword>
<dbReference type="UniPathway" id="UPA00053">
    <property type="reaction ID" value="UER00090"/>
</dbReference>
<gene>
    <name evidence="7" type="primary">aroC</name>
    <name evidence="8" type="ordered locus">UWK_01482</name>
</gene>
<dbReference type="GO" id="GO:0008652">
    <property type="term" value="P:amino acid biosynthetic process"/>
    <property type="evidence" value="ECO:0007669"/>
    <property type="project" value="UniProtKB-KW"/>
</dbReference>
<dbReference type="OrthoDB" id="9771806at2"/>
<dbReference type="RefSeq" id="WP_015403733.1">
    <property type="nucleotide sequence ID" value="NC_020304.1"/>
</dbReference>
<evidence type="ECO:0000256" key="1">
    <source>
        <dbReference type="ARBA" id="ARBA00005044"/>
    </source>
</evidence>
<dbReference type="PATRIC" id="fig|1167006.5.peg.1632"/>
<dbReference type="GO" id="GO:0009073">
    <property type="term" value="P:aromatic amino acid family biosynthetic process"/>
    <property type="evidence" value="ECO:0007669"/>
    <property type="project" value="UniProtKB-KW"/>
</dbReference>
<evidence type="ECO:0000256" key="3">
    <source>
        <dbReference type="ARBA" id="ARBA00013036"/>
    </source>
</evidence>
<sequence>MNSFGHMFRVSIFGESHGIQIGVVIDGCPPGIALTEDDLKEDFARRRAGGRGTTPRVEPDIPSIVSGVFQGKTTGAPLTIVFENTNIKSGDYSNLWDQPRPGHADYTAQQKYSGYNDPRGGGHFSGRITLGIVAAGVVAKKILGSVSVTATLIEAGGSKDIAAAVEAAIEAKDSIGGLIECRCTNMPVGLGEPFFDSAEALIAHMVFAVPATRGIEFGSGFASASMKGSEHNDCITDEEGKTATNNASGINGGITNGNDIVFRVPIKPTSSIGLPQDTYNFKEKSVSTLLIEGRHDVCIAIRIPVVIECATAIVLADLMLRERRG</sequence>